<evidence type="ECO:0000256" key="1">
    <source>
        <dbReference type="SAM" id="MobiDB-lite"/>
    </source>
</evidence>
<feature type="compositionally biased region" description="Basic and acidic residues" evidence="1">
    <location>
        <begin position="210"/>
        <end position="221"/>
    </location>
</feature>
<accession>A0AAW1UER4</accession>
<evidence type="ECO:0000313" key="2">
    <source>
        <dbReference type="EMBL" id="KAK9878615.1"/>
    </source>
</evidence>
<name>A0AAW1UER4_9CUCU</name>
<feature type="region of interest" description="Disordered" evidence="1">
    <location>
        <begin position="210"/>
        <end position="242"/>
    </location>
</feature>
<dbReference type="CDD" id="cd15489">
    <property type="entry name" value="PHD_SF"/>
    <property type="match status" value="1"/>
</dbReference>
<feature type="compositionally biased region" description="Low complexity" evidence="1">
    <location>
        <begin position="232"/>
        <end position="242"/>
    </location>
</feature>
<keyword evidence="3" id="KW-1185">Reference proteome</keyword>
<gene>
    <name evidence="2" type="ORF">WA026_022876</name>
</gene>
<dbReference type="EMBL" id="JARQZJ010000051">
    <property type="protein sequence ID" value="KAK9878615.1"/>
    <property type="molecule type" value="Genomic_DNA"/>
</dbReference>
<organism evidence="2 3">
    <name type="scientific">Henosepilachna vigintioctopunctata</name>
    <dbReference type="NCBI Taxonomy" id="420089"/>
    <lineage>
        <taxon>Eukaryota</taxon>
        <taxon>Metazoa</taxon>
        <taxon>Ecdysozoa</taxon>
        <taxon>Arthropoda</taxon>
        <taxon>Hexapoda</taxon>
        <taxon>Insecta</taxon>
        <taxon>Pterygota</taxon>
        <taxon>Neoptera</taxon>
        <taxon>Endopterygota</taxon>
        <taxon>Coleoptera</taxon>
        <taxon>Polyphaga</taxon>
        <taxon>Cucujiformia</taxon>
        <taxon>Coccinelloidea</taxon>
        <taxon>Coccinellidae</taxon>
        <taxon>Epilachninae</taxon>
        <taxon>Epilachnini</taxon>
        <taxon>Henosepilachna</taxon>
    </lineage>
</organism>
<proteinExistence type="predicted"/>
<protein>
    <recommendedName>
        <fullName evidence="4">PHD-type domain-containing protein</fullName>
    </recommendedName>
</protein>
<dbReference type="AlphaFoldDB" id="A0AAW1UER4"/>
<dbReference type="InterPro" id="IPR011011">
    <property type="entry name" value="Znf_FYVE_PHD"/>
</dbReference>
<dbReference type="Proteomes" id="UP001431783">
    <property type="component" value="Unassembled WGS sequence"/>
</dbReference>
<reference evidence="2 3" key="1">
    <citation type="submission" date="2023-03" db="EMBL/GenBank/DDBJ databases">
        <title>Genome insight into feeding habits of ladybird beetles.</title>
        <authorList>
            <person name="Li H.-S."/>
            <person name="Huang Y.-H."/>
            <person name="Pang H."/>
        </authorList>
    </citation>
    <scope>NUCLEOTIDE SEQUENCE [LARGE SCALE GENOMIC DNA]</scope>
    <source>
        <strain evidence="2">SYSU_2023b</strain>
        <tissue evidence="2">Whole body</tissue>
    </source>
</reference>
<feature type="region of interest" description="Disordered" evidence="1">
    <location>
        <begin position="131"/>
        <end position="162"/>
    </location>
</feature>
<sequence length="242" mass="27111">MTRSRVLSSSRCTNKIDKYDDTINCSICENSFHITCVNVSLSDFRALGENNCTNKWRCNICEIGTVRGNDDQEIIDCFRKCDMEILLQDVVAKIETSFRSEISTLKNLVTAQTEQISLLTREIELIKSKSYNNKSEDNQPGVRKPMKDSSTSAAVVSTHDPRSSAATDTLLFHDIINIEGNMKDDSVPPINPSESSAQWSVVENKRKIRSEIPNKGKENKTHVLKKTFTKGSSSSRSRVIGI</sequence>
<dbReference type="Gene3D" id="3.30.40.10">
    <property type="entry name" value="Zinc/RING finger domain, C3HC4 (zinc finger)"/>
    <property type="match status" value="1"/>
</dbReference>
<dbReference type="InterPro" id="IPR013083">
    <property type="entry name" value="Znf_RING/FYVE/PHD"/>
</dbReference>
<evidence type="ECO:0008006" key="4">
    <source>
        <dbReference type="Google" id="ProtNLM"/>
    </source>
</evidence>
<comment type="caution">
    <text evidence="2">The sequence shown here is derived from an EMBL/GenBank/DDBJ whole genome shotgun (WGS) entry which is preliminary data.</text>
</comment>
<dbReference type="SUPFAM" id="SSF57903">
    <property type="entry name" value="FYVE/PHD zinc finger"/>
    <property type="match status" value="1"/>
</dbReference>
<evidence type="ECO:0000313" key="3">
    <source>
        <dbReference type="Proteomes" id="UP001431783"/>
    </source>
</evidence>